<evidence type="ECO:0000313" key="3">
    <source>
        <dbReference type="Proteomes" id="UP001497527"/>
    </source>
</evidence>
<dbReference type="RefSeq" id="WP_348716275.1">
    <property type="nucleotide sequence ID" value="NZ_CAXJIO010000011.1"/>
</dbReference>
<accession>A0ABM9PAV5</accession>
<dbReference type="Proteomes" id="UP001497527">
    <property type="component" value="Unassembled WGS sequence"/>
</dbReference>
<comment type="caution">
    <text evidence="2">The sequence shown here is derived from an EMBL/GenBank/DDBJ whole genome shotgun (WGS) entry which is preliminary data.</text>
</comment>
<evidence type="ECO:0000256" key="1">
    <source>
        <dbReference type="SAM" id="SignalP"/>
    </source>
</evidence>
<keyword evidence="1" id="KW-0732">Signal</keyword>
<organism evidence="2 3">
    <name type="scientific">Tenacibaculum polynesiense</name>
    <dbReference type="NCBI Taxonomy" id="3137857"/>
    <lineage>
        <taxon>Bacteria</taxon>
        <taxon>Pseudomonadati</taxon>
        <taxon>Bacteroidota</taxon>
        <taxon>Flavobacteriia</taxon>
        <taxon>Flavobacteriales</taxon>
        <taxon>Flavobacteriaceae</taxon>
        <taxon>Tenacibaculum</taxon>
    </lineage>
</organism>
<proteinExistence type="predicted"/>
<protein>
    <submittedName>
        <fullName evidence="2">GldM_N domain-containing protein</fullName>
    </submittedName>
</protein>
<sequence length="206" mass="24314">MKKIGVIISVLFCFFESFAQHNYTAYNAHVSIVDAIRVQSELIEGRTSFFEKQAAQKPLMFQKTKVRVGELNRLSNNLSKYIERIQKEVGTESILYDLLGKEAYKNSIFKSNGRLTYKGTKLKRKIDSLYDCSLKINVHKLSQLENFYEGRFNTHKEYFDFDQNKIDYFNHLFYDKSNYGMMMAMNYLLLDVKTFQLLYYGTVMSY</sequence>
<dbReference type="EMBL" id="CAXJIO010000011">
    <property type="protein sequence ID" value="CAL2102698.1"/>
    <property type="molecule type" value="Genomic_DNA"/>
</dbReference>
<name>A0ABM9PAV5_9FLAO</name>
<feature type="chain" id="PRO_5046765292" evidence="1">
    <location>
        <begin position="20"/>
        <end position="206"/>
    </location>
</feature>
<reference evidence="2 3" key="1">
    <citation type="submission" date="2024-05" db="EMBL/GenBank/DDBJ databases">
        <authorList>
            <person name="Duchaud E."/>
        </authorList>
    </citation>
    <scope>NUCLEOTIDE SEQUENCE [LARGE SCALE GENOMIC DNA]</scope>
    <source>
        <strain evidence="2">Ena-SAMPLE-TAB-13-05-2024-13:56:06:370-140308</strain>
    </source>
</reference>
<feature type="signal peptide" evidence="1">
    <location>
        <begin position="1"/>
        <end position="19"/>
    </location>
</feature>
<keyword evidence="3" id="KW-1185">Reference proteome</keyword>
<evidence type="ECO:0000313" key="2">
    <source>
        <dbReference type="EMBL" id="CAL2102698.1"/>
    </source>
</evidence>
<gene>
    <name evidence="2" type="ORF">T190423A01A_20449</name>
</gene>